<evidence type="ECO:0000256" key="1">
    <source>
        <dbReference type="SAM" id="Coils"/>
    </source>
</evidence>
<dbReference type="InterPro" id="IPR011053">
    <property type="entry name" value="Single_hybrid_motif"/>
</dbReference>
<organism evidence="3 4">
    <name type="scientific">Croceibacter atlanticus (strain ATCC BAA-628 / JCM 21780 / CIP 108009 / IAM 15332 / KCTC 12090 / HTCC2559)</name>
    <dbReference type="NCBI Taxonomy" id="216432"/>
    <lineage>
        <taxon>Bacteria</taxon>
        <taxon>Pseudomonadati</taxon>
        <taxon>Bacteroidota</taxon>
        <taxon>Flavobacteriia</taxon>
        <taxon>Flavobacteriales</taxon>
        <taxon>Flavobacteriaceae</taxon>
        <taxon>Croceibacter</taxon>
    </lineage>
</organism>
<reference evidence="3 4" key="1">
    <citation type="journal article" date="2010" name="J. Bacteriol.">
        <title>The complete genome sequence of Croceibacter atlanticus HTCC2559T.</title>
        <authorList>
            <person name="Oh H.M."/>
            <person name="Kang I."/>
            <person name="Ferriera S."/>
            <person name="Giovannoni S.J."/>
            <person name="Cho J.C."/>
        </authorList>
    </citation>
    <scope>NUCLEOTIDE SEQUENCE [LARGE SCALE GENOMIC DNA]</scope>
    <source>
        <strain evidence="4">ATCC BAA-628 / HTCC2559 / KCTC 12090</strain>
    </source>
</reference>
<evidence type="ECO:0000256" key="2">
    <source>
        <dbReference type="SAM" id="Phobius"/>
    </source>
</evidence>
<dbReference type="STRING" id="216432.CA2559_06475"/>
<name>A3U817_CROAH</name>
<dbReference type="InterPro" id="IPR050739">
    <property type="entry name" value="MFP"/>
</dbReference>
<dbReference type="PANTHER" id="PTHR30386:SF27">
    <property type="entry name" value="MEMBRANE FUSION PROTEIN (MFP) FAMILY PROTEIN"/>
    <property type="match status" value="1"/>
</dbReference>
<feature type="transmembrane region" description="Helical" evidence="2">
    <location>
        <begin position="52"/>
        <end position="72"/>
    </location>
</feature>
<keyword evidence="2" id="KW-0472">Membrane</keyword>
<evidence type="ECO:0000313" key="3">
    <source>
        <dbReference type="EMBL" id="EAP88384.1"/>
    </source>
</evidence>
<keyword evidence="2" id="KW-1133">Transmembrane helix</keyword>
<accession>A3U817</accession>
<feature type="coiled-coil region" evidence="1">
    <location>
        <begin position="226"/>
        <end position="253"/>
    </location>
</feature>
<feature type="coiled-coil region" evidence="1">
    <location>
        <begin position="142"/>
        <end position="194"/>
    </location>
</feature>
<dbReference type="EMBL" id="CP002046">
    <property type="protein sequence ID" value="EAP88384.1"/>
    <property type="molecule type" value="Genomic_DNA"/>
</dbReference>
<gene>
    <name evidence="3" type="ordered locus">CA2559_06475</name>
</gene>
<evidence type="ECO:0000313" key="4">
    <source>
        <dbReference type="Proteomes" id="UP000002297"/>
    </source>
</evidence>
<protein>
    <submittedName>
        <fullName evidence="3">Uncharacterized protein</fullName>
    </submittedName>
</protein>
<dbReference type="PANTHER" id="PTHR30386">
    <property type="entry name" value="MEMBRANE FUSION SUBUNIT OF EMRAB-TOLC MULTIDRUG EFFLUX PUMP"/>
    <property type="match status" value="1"/>
</dbReference>
<proteinExistence type="predicted"/>
<keyword evidence="2" id="KW-0812">Transmembrane</keyword>
<dbReference type="Proteomes" id="UP000002297">
    <property type="component" value="Chromosome"/>
</dbReference>
<keyword evidence="1" id="KW-0175">Coiled coil</keyword>
<keyword evidence="4" id="KW-1185">Reference proteome</keyword>
<sequence>MYAISSFLYIKLTLHLKIIYMLNISHNQLNKKVNLSKYSAFTKAHHIRHFKYFNQFLFTFAIIGIIILFLPWTQTVTGTGAVTTLTPEQRPQTIQSPIPGRIEEWFVREGDYVNKGDTILFISEIKNEYQDPNLVLRTKEQRDAKTNALSSYKEKVKALDNQVSALRSERQLKIEQAENKLKQAQYKVKSDSIDLIAAKTNKDIAEKQYNRTVTLQEEGLKSTADVEDKRLKLQETEAKLISQENKLLASKNDLINARIDITRTSAEYADKISKAQSDKYTASSAQYDTEAQISKLENASTNYELRDKMRFILAPQNGYINKAIRAGIGETFKEGEQLVGIMPSDYDLAVETYVAPIDLPLIHVGEQIRVQFDGWPAIVFSGWPDASFGTYGGKVVAVETFISPNGKFRVLIAPDETKETWPKNVRVGSGARTIALLNDVPIWYELWRKINGFPPDYYTPKTATTSK</sequence>
<dbReference type="GO" id="GO:0015562">
    <property type="term" value="F:efflux transmembrane transporter activity"/>
    <property type="evidence" value="ECO:0007669"/>
    <property type="project" value="InterPro"/>
</dbReference>
<dbReference type="SUPFAM" id="SSF51230">
    <property type="entry name" value="Single hybrid motif"/>
    <property type="match status" value="1"/>
</dbReference>
<dbReference type="Gene3D" id="2.40.50.100">
    <property type="match status" value="1"/>
</dbReference>
<dbReference type="eggNOG" id="COG0845">
    <property type="taxonomic scope" value="Bacteria"/>
</dbReference>
<dbReference type="AlphaFoldDB" id="A3U817"/>
<dbReference type="KEGG" id="cat:CA2559_06475"/>
<dbReference type="HOGENOM" id="CLU_038456_0_0_10"/>